<dbReference type="AlphaFoldDB" id="A0A423WVC9"/>
<dbReference type="EMBL" id="LKEA01000008">
    <property type="protein sequence ID" value="ROW07362.1"/>
    <property type="molecule type" value="Genomic_DNA"/>
</dbReference>
<evidence type="ECO:0000313" key="2">
    <source>
        <dbReference type="Proteomes" id="UP000283895"/>
    </source>
</evidence>
<dbReference type="Proteomes" id="UP000283895">
    <property type="component" value="Unassembled WGS sequence"/>
</dbReference>
<sequence>MEAIYSVPRGPQPINYYRSTVNVGQKFRVGPHKKEAISMARVRYHFSGRLRMHVYDGPTEKDKKLATIETLAPPKQSLIKRLFTVSGTRGGVPDDIDIILFPDQAGCEIHPNKTQGPGERIQIRGRQFNFTVPVGNSSTNNNRRVEEFEWRWSDGSEVGHYTSRIPETSGRGWKLLRLDTEGQDGSMDGKECVAAFARANKTAGTKTHRYQLFNSGASGRLGGRFELYAYLTFLTVLDHEAREALVQAQADAAAANAWMTSRNNRRHHSM</sequence>
<protein>
    <submittedName>
        <fullName evidence="1">Uncharacterized protein</fullName>
    </submittedName>
</protein>
<proteinExistence type="predicted"/>
<reference evidence="1 2" key="1">
    <citation type="submission" date="2015-09" db="EMBL/GenBank/DDBJ databases">
        <title>Host preference determinants of Valsa canker pathogens revealed by comparative genomics.</title>
        <authorList>
            <person name="Yin Z."/>
            <person name="Huang L."/>
        </authorList>
    </citation>
    <scope>NUCLEOTIDE SEQUENCE [LARGE SCALE GENOMIC DNA]</scope>
    <source>
        <strain evidence="1 2">03-1</strain>
    </source>
</reference>
<organism evidence="1 2">
    <name type="scientific">Cytospora schulzeri</name>
    <dbReference type="NCBI Taxonomy" id="448051"/>
    <lineage>
        <taxon>Eukaryota</taxon>
        <taxon>Fungi</taxon>
        <taxon>Dikarya</taxon>
        <taxon>Ascomycota</taxon>
        <taxon>Pezizomycotina</taxon>
        <taxon>Sordariomycetes</taxon>
        <taxon>Sordariomycetidae</taxon>
        <taxon>Diaporthales</taxon>
        <taxon>Cytosporaceae</taxon>
        <taxon>Cytospora</taxon>
    </lineage>
</organism>
<gene>
    <name evidence="1" type="ORF">VMCG_03744</name>
</gene>
<dbReference type="STRING" id="356882.A0A423WVC9"/>
<keyword evidence="2" id="KW-1185">Reference proteome</keyword>
<evidence type="ECO:0000313" key="1">
    <source>
        <dbReference type="EMBL" id="ROW07362.1"/>
    </source>
</evidence>
<name>A0A423WVC9_9PEZI</name>
<comment type="caution">
    <text evidence="1">The sequence shown here is derived from an EMBL/GenBank/DDBJ whole genome shotgun (WGS) entry which is preliminary data.</text>
</comment>
<dbReference type="OrthoDB" id="3431997at2759"/>
<accession>A0A423WVC9</accession>